<organism evidence="2 3">
    <name type="scientific">Aspergillus taichungensis</name>
    <dbReference type="NCBI Taxonomy" id="482145"/>
    <lineage>
        <taxon>Eukaryota</taxon>
        <taxon>Fungi</taxon>
        <taxon>Dikarya</taxon>
        <taxon>Ascomycota</taxon>
        <taxon>Pezizomycotina</taxon>
        <taxon>Eurotiomycetes</taxon>
        <taxon>Eurotiomycetidae</taxon>
        <taxon>Eurotiales</taxon>
        <taxon>Aspergillaceae</taxon>
        <taxon>Aspergillus</taxon>
        <taxon>Aspergillus subgen. Circumdati</taxon>
    </lineage>
</organism>
<evidence type="ECO:0000313" key="3">
    <source>
        <dbReference type="Proteomes" id="UP000235023"/>
    </source>
</evidence>
<reference evidence="3" key="1">
    <citation type="submission" date="2017-12" db="EMBL/GenBank/DDBJ databases">
        <authorList>
            <consortium name="DOE Joint Genome Institute"/>
            <person name="Mondo S.J."/>
            <person name="Kjaerbolling I."/>
            <person name="Vesth T.C."/>
            <person name="Frisvad J.C."/>
            <person name="Nybo J.L."/>
            <person name="Theobald S."/>
            <person name="Kuo A."/>
            <person name="Bowyer P."/>
            <person name="Matsuda Y."/>
            <person name="Lyhne E.K."/>
            <person name="Kogle M.E."/>
            <person name="Clum A."/>
            <person name="Lipzen A."/>
            <person name="Salamov A."/>
            <person name="Ngan C.Y."/>
            <person name="Daum C."/>
            <person name="Chiniquy J."/>
            <person name="Barry K."/>
            <person name="LaButti K."/>
            <person name="Haridas S."/>
            <person name="Simmons B.A."/>
            <person name="Magnuson J.K."/>
            <person name="Mortensen U.H."/>
            <person name="Larsen T.O."/>
            <person name="Grigoriev I.V."/>
            <person name="Baker S.E."/>
            <person name="Andersen M.R."/>
            <person name="Nordberg H.P."/>
            <person name="Cantor M.N."/>
            <person name="Hua S.X."/>
        </authorList>
    </citation>
    <scope>NUCLEOTIDE SEQUENCE [LARGE SCALE GENOMIC DNA]</scope>
    <source>
        <strain evidence="3">IBT 19404</strain>
    </source>
</reference>
<keyword evidence="1" id="KW-0472">Membrane</keyword>
<protein>
    <submittedName>
        <fullName evidence="2">Uncharacterized protein</fullName>
    </submittedName>
</protein>
<dbReference type="AlphaFoldDB" id="A0A2J5HPG1"/>
<sequence>MIFNPFFFSTLISCLYFTNFFFFSSKIILTCHLSSCVQHRHRRFTLLLVSTTVRWTAYLMAIHGSVTSVWRLVALFPGVFGVSSRVQSQSACAGPFQLAASK</sequence>
<keyword evidence="3" id="KW-1185">Reference proteome</keyword>
<name>A0A2J5HPG1_9EURO</name>
<evidence type="ECO:0000256" key="1">
    <source>
        <dbReference type="SAM" id="Phobius"/>
    </source>
</evidence>
<accession>A0A2J5HPG1</accession>
<keyword evidence="1" id="KW-0812">Transmembrane</keyword>
<dbReference type="Proteomes" id="UP000235023">
    <property type="component" value="Unassembled WGS sequence"/>
</dbReference>
<feature type="transmembrane region" description="Helical" evidence="1">
    <location>
        <begin position="44"/>
        <end position="66"/>
    </location>
</feature>
<proteinExistence type="predicted"/>
<gene>
    <name evidence="2" type="ORF">BDW42DRAFT_173632</name>
</gene>
<dbReference type="EMBL" id="KZ559565">
    <property type="protein sequence ID" value="PLN79143.1"/>
    <property type="molecule type" value="Genomic_DNA"/>
</dbReference>
<feature type="transmembrane region" description="Helical" evidence="1">
    <location>
        <begin position="6"/>
        <end position="23"/>
    </location>
</feature>
<evidence type="ECO:0000313" key="2">
    <source>
        <dbReference type="EMBL" id="PLN79143.1"/>
    </source>
</evidence>
<keyword evidence="1" id="KW-1133">Transmembrane helix</keyword>